<dbReference type="AlphaFoldDB" id="A0A8S1UN43"/>
<dbReference type="EMBL" id="CAJJDO010000040">
    <property type="protein sequence ID" value="CAD8163868.1"/>
    <property type="molecule type" value="Genomic_DNA"/>
</dbReference>
<organism evidence="1 4">
    <name type="scientific">Paramecium pentaurelia</name>
    <dbReference type="NCBI Taxonomy" id="43138"/>
    <lineage>
        <taxon>Eukaryota</taxon>
        <taxon>Sar</taxon>
        <taxon>Alveolata</taxon>
        <taxon>Ciliophora</taxon>
        <taxon>Intramacronucleata</taxon>
        <taxon>Oligohymenophorea</taxon>
        <taxon>Peniculida</taxon>
        <taxon>Parameciidae</taxon>
        <taxon>Paramecium</taxon>
    </lineage>
</organism>
<gene>
    <name evidence="1" type="ORF">PPENT_87.1.T0400103</name>
    <name evidence="2" type="ORF">PPENT_87.1.T0400105</name>
    <name evidence="3" type="ORF">PPENT_87.1.T0400109</name>
</gene>
<evidence type="ECO:0000313" key="4">
    <source>
        <dbReference type="Proteomes" id="UP000689195"/>
    </source>
</evidence>
<sequence>MQLFSKYNLSNLQHLYRQNNWIFNNIYHNLNVQLAKKYTNVCNYIQKLFFYFEFSKKELNKKNHQFSITLI</sequence>
<evidence type="ECO:0000313" key="1">
    <source>
        <dbReference type="EMBL" id="CAD8163866.1"/>
    </source>
</evidence>
<proteinExistence type="predicted"/>
<evidence type="ECO:0000313" key="2">
    <source>
        <dbReference type="EMBL" id="CAD8163868.1"/>
    </source>
</evidence>
<dbReference type="EMBL" id="CAJJDO010000040">
    <property type="protein sequence ID" value="CAD8163876.1"/>
    <property type="molecule type" value="Genomic_DNA"/>
</dbReference>
<comment type="caution">
    <text evidence="1">The sequence shown here is derived from an EMBL/GenBank/DDBJ whole genome shotgun (WGS) entry which is preliminary data.</text>
</comment>
<dbReference type="EMBL" id="CAJJDO010000040">
    <property type="protein sequence ID" value="CAD8163866.1"/>
    <property type="molecule type" value="Genomic_DNA"/>
</dbReference>
<accession>A0A8S1UN43</accession>
<name>A0A8S1UN43_9CILI</name>
<dbReference type="Proteomes" id="UP000689195">
    <property type="component" value="Unassembled WGS sequence"/>
</dbReference>
<keyword evidence="4" id="KW-1185">Reference proteome</keyword>
<protein>
    <submittedName>
        <fullName evidence="1">Uncharacterized protein</fullName>
    </submittedName>
</protein>
<evidence type="ECO:0000313" key="3">
    <source>
        <dbReference type="EMBL" id="CAD8163876.1"/>
    </source>
</evidence>
<reference evidence="1" key="1">
    <citation type="submission" date="2021-01" db="EMBL/GenBank/DDBJ databases">
        <authorList>
            <consortium name="Genoscope - CEA"/>
            <person name="William W."/>
        </authorList>
    </citation>
    <scope>NUCLEOTIDE SEQUENCE</scope>
</reference>